<sequence>MILSRFLLTPTDSTPSIDPEDDEGKWEERRERRYKIPQTSGPHPFLPVSLLSPGAHSASRNHHIGAGHLTTMGNGVGQGHGHGAFFSFRKPKRIRTAFSPSQLLHLEHSFDRNHYVVGTERKDLAKSLGLSETQIHVSRFYI</sequence>
<evidence type="ECO:0000313" key="9">
    <source>
        <dbReference type="Proteomes" id="UP000887565"/>
    </source>
</evidence>
<evidence type="ECO:0000256" key="4">
    <source>
        <dbReference type="ARBA" id="ARBA00023242"/>
    </source>
</evidence>
<dbReference type="GO" id="GO:0000978">
    <property type="term" value="F:RNA polymerase II cis-regulatory region sequence-specific DNA binding"/>
    <property type="evidence" value="ECO:0007669"/>
    <property type="project" value="TreeGrafter"/>
</dbReference>
<evidence type="ECO:0000313" key="10">
    <source>
        <dbReference type="WBParaSite" id="nRc.2.0.1.t08290-RA"/>
    </source>
</evidence>
<feature type="DNA-binding region" description="Homeobox" evidence="5">
    <location>
        <begin position="91"/>
        <end position="138"/>
    </location>
</feature>
<dbReference type="Gene3D" id="1.10.10.60">
    <property type="entry name" value="Homeodomain-like"/>
    <property type="match status" value="1"/>
</dbReference>
<evidence type="ECO:0000256" key="7">
    <source>
        <dbReference type="SAM" id="MobiDB-lite"/>
    </source>
</evidence>
<feature type="domain" description="Homeobox" evidence="8">
    <location>
        <begin position="89"/>
        <end position="137"/>
    </location>
</feature>
<dbReference type="GO" id="GO:0000981">
    <property type="term" value="F:DNA-binding transcription factor activity, RNA polymerase II-specific"/>
    <property type="evidence" value="ECO:0007669"/>
    <property type="project" value="TreeGrafter"/>
</dbReference>
<keyword evidence="9" id="KW-1185">Reference proteome</keyword>
<dbReference type="InterPro" id="IPR050877">
    <property type="entry name" value="EMX-VAX-Noto_Homeobox_TFs"/>
</dbReference>
<comment type="subcellular location">
    <subcellularLocation>
        <location evidence="1 5 6">Nucleus</location>
    </subcellularLocation>
</comment>
<reference evidence="10" key="1">
    <citation type="submission" date="2022-11" db="UniProtKB">
        <authorList>
            <consortium name="WormBaseParasite"/>
        </authorList>
    </citation>
    <scope>IDENTIFICATION</scope>
</reference>
<dbReference type="CDD" id="cd00086">
    <property type="entry name" value="homeodomain"/>
    <property type="match status" value="1"/>
</dbReference>
<accession>A0A915I378</accession>
<dbReference type="PANTHER" id="PTHR24339:SF28">
    <property type="entry name" value="E5-RELATED"/>
    <property type="match status" value="1"/>
</dbReference>
<name>A0A915I378_ROMCU</name>
<evidence type="ECO:0000256" key="6">
    <source>
        <dbReference type="RuleBase" id="RU000682"/>
    </source>
</evidence>
<evidence type="ECO:0000259" key="8">
    <source>
        <dbReference type="PROSITE" id="PS50071"/>
    </source>
</evidence>
<dbReference type="GO" id="GO:0005634">
    <property type="term" value="C:nucleus"/>
    <property type="evidence" value="ECO:0007669"/>
    <property type="project" value="UniProtKB-SubCell"/>
</dbReference>
<evidence type="ECO:0000256" key="3">
    <source>
        <dbReference type="ARBA" id="ARBA00023155"/>
    </source>
</evidence>
<feature type="region of interest" description="Disordered" evidence="7">
    <location>
        <begin position="1"/>
        <end position="76"/>
    </location>
</feature>
<proteinExistence type="predicted"/>
<dbReference type="Pfam" id="PF00046">
    <property type="entry name" value="Homeodomain"/>
    <property type="match status" value="1"/>
</dbReference>
<dbReference type="SUPFAM" id="SSF46689">
    <property type="entry name" value="Homeodomain-like"/>
    <property type="match status" value="1"/>
</dbReference>
<dbReference type="Proteomes" id="UP000887565">
    <property type="component" value="Unplaced"/>
</dbReference>
<dbReference type="InterPro" id="IPR001356">
    <property type="entry name" value="HD"/>
</dbReference>
<dbReference type="InterPro" id="IPR009057">
    <property type="entry name" value="Homeodomain-like_sf"/>
</dbReference>
<dbReference type="PROSITE" id="PS50071">
    <property type="entry name" value="HOMEOBOX_2"/>
    <property type="match status" value="1"/>
</dbReference>
<evidence type="ECO:0000256" key="1">
    <source>
        <dbReference type="ARBA" id="ARBA00004123"/>
    </source>
</evidence>
<dbReference type="WBParaSite" id="nRc.2.0.1.t08290-RA">
    <property type="protein sequence ID" value="nRc.2.0.1.t08290-RA"/>
    <property type="gene ID" value="nRc.2.0.1.g08290"/>
</dbReference>
<organism evidence="9 10">
    <name type="scientific">Romanomermis culicivorax</name>
    <name type="common">Nematode worm</name>
    <dbReference type="NCBI Taxonomy" id="13658"/>
    <lineage>
        <taxon>Eukaryota</taxon>
        <taxon>Metazoa</taxon>
        <taxon>Ecdysozoa</taxon>
        <taxon>Nematoda</taxon>
        <taxon>Enoplea</taxon>
        <taxon>Dorylaimia</taxon>
        <taxon>Mermithida</taxon>
        <taxon>Mermithoidea</taxon>
        <taxon>Mermithidae</taxon>
        <taxon>Romanomermis</taxon>
    </lineage>
</organism>
<dbReference type="SMART" id="SM00389">
    <property type="entry name" value="HOX"/>
    <property type="match status" value="1"/>
</dbReference>
<dbReference type="AlphaFoldDB" id="A0A915I378"/>
<dbReference type="PANTHER" id="PTHR24339">
    <property type="entry name" value="HOMEOBOX PROTEIN EMX-RELATED"/>
    <property type="match status" value="1"/>
</dbReference>
<keyword evidence="2 5" id="KW-0238">DNA-binding</keyword>
<keyword evidence="4 5" id="KW-0539">Nucleus</keyword>
<protein>
    <submittedName>
        <fullName evidence="10">Homeobox domain-containing protein</fullName>
    </submittedName>
</protein>
<evidence type="ECO:0000256" key="5">
    <source>
        <dbReference type="PROSITE-ProRule" id="PRU00108"/>
    </source>
</evidence>
<keyword evidence="3 5" id="KW-0371">Homeobox</keyword>
<evidence type="ECO:0000256" key="2">
    <source>
        <dbReference type="ARBA" id="ARBA00023125"/>
    </source>
</evidence>